<organism evidence="1 2">
    <name type="scientific">Ambispora gerdemannii</name>
    <dbReference type="NCBI Taxonomy" id="144530"/>
    <lineage>
        <taxon>Eukaryota</taxon>
        <taxon>Fungi</taxon>
        <taxon>Fungi incertae sedis</taxon>
        <taxon>Mucoromycota</taxon>
        <taxon>Glomeromycotina</taxon>
        <taxon>Glomeromycetes</taxon>
        <taxon>Archaeosporales</taxon>
        <taxon>Ambisporaceae</taxon>
        <taxon>Ambispora</taxon>
    </lineage>
</organism>
<dbReference type="EMBL" id="CAJVPL010015755">
    <property type="protein sequence ID" value="CAG8694142.1"/>
    <property type="molecule type" value="Genomic_DNA"/>
</dbReference>
<sequence length="89" mass="10161">MPPFDISFQFIETSNRPWDHHSCSMASVRRFTSQTGKVDICIVSEHFTQRVTAYFLGMVLSGGSLHSCCLRMQMHDVFFIANSLIPRCT</sequence>
<keyword evidence="2" id="KW-1185">Reference proteome</keyword>
<name>A0A9N9HMK5_9GLOM</name>
<dbReference type="Proteomes" id="UP000789831">
    <property type="component" value="Unassembled WGS sequence"/>
</dbReference>
<dbReference type="AlphaFoldDB" id="A0A9N9HMK5"/>
<accession>A0A9N9HMK5</accession>
<reference evidence="1" key="1">
    <citation type="submission" date="2021-06" db="EMBL/GenBank/DDBJ databases">
        <authorList>
            <person name="Kallberg Y."/>
            <person name="Tangrot J."/>
            <person name="Rosling A."/>
        </authorList>
    </citation>
    <scope>NUCLEOTIDE SEQUENCE</scope>
    <source>
        <strain evidence="1">MT106</strain>
    </source>
</reference>
<feature type="non-terminal residue" evidence="1">
    <location>
        <position position="89"/>
    </location>
</feature>
<evidence type="ECO:0000313" key="2">
    <source>
        <dbReference type="Proteomes" id="UP000789831"/>
    </source>
</evidence>
<proteinExistence type="predicted"/>
<protein>
    <submittedName>
        <fullName evidence="1">4264_t:CDS:1</fullName>
    </submittedName>
</protein>
<evidence type="ECO:0000313" key="1">
    <source>
        <dbReference type="EMBL" id="CAG8694142.1"/>
    </source>
</evidence>
<gene>
    <name evidence="1" type="ORF">AGERDE_LOCUS13216</name>
</gene>
<comment type="caution">
    <text evidence="1">The sequence shown here is derived from an EMBL/GenBank/DDBJ whole genome shotgun (WGS) entry which is preliminary data.</text>
</comment>